<keyword evidence="1" id="KW-1133">Transmembrane helix</keyword>
<reference evidence="2 3" key="1">
    <citation type="submission" date="2016-10" db="EMBL/GenBank/DDBJ databases">
        <authorList>
            <person name="de Groot N.N."/>
        </authorList>
    </citation>
    <scope>NUCLEOTIDE SEQUENCE [LARGE SCALE GENOMIC DNA]</scope>
    <source>
        <strain evidence="2 3">DSM 44778</strain>
    </source>
</reference>
<dbReference type="PANTHER" id="PTHR37304:SF1">
    <property type="entry name" value="MEMBRANE PROTEIN"/>
    <property type="match status" value="1"/>
</dbReference>
<evidence type="ECO:0000313" key="2">
    <source>
        <dbReference type="EMBL" id="SFJ07004.1"/>
    </source>
</evidence>
<gene>
    <name evidence="2" type="ORF">SAMN05421852_10489</name>
</gene>
<dbReference type="STRING" id="46223.SAMN05421852_10489"/>
<dbReference type="Proteomes" id="UP000199545">
    <property type="component" value="Unassembled WGS sequence"/>
</dbReference>
<organism evidence="2 3">
    <name type="scientific">Thermoflavimicrobium dichotomicum</name>
    <dbReference type="NCBI Taxonomy" id="46223"/>
    <lineage>
        <taxon>Bacteria</taxon>
        <taxon>Bacillati</taxon>
        <taxon>Bacillota</taxon>
        <taxon>Bacilli</taxon>
        <taxon>Bacillales</taxon>
        <taxon>Thermoactinomycetaceae</taxon>
        <taxon>Thermoflavimicrobium</taxon>
    </lineage>
</organism>
<accession>A0A1I3NCJ7</accession>
<protein>
    <recommendedName>
        <fullName evidence="4">DUF378 domain-containing protein</fullName>
    </recommendedName>
</protein>
<dbReference type="RefSeq" id="WP_093228836.1">
    <property type="nucleotide sequence ID" value="NZ_FORR01000004.1"/>
</dbReference>
<evidence type="ECO:0008006" key="4">
    <source>
        <dbReference type="Google" id="ProtNLM"/>
    </source>
</evidence>
<evidence type="ECO:0000313" key="3">
    <source>
        <dbReference type="Proteomes" id="UP000199545"/>
    </source>
</evidence>
<dbReference type="InterPro" id="IPR007211">
    <property type="entry name" value="DUF378"/>
</dbReference>
<dbReference type="Pfam" id="PF04070">
    <property type="entry name" value="DUF378"/>
    <property type="match status" value="1"/>
</dbReference>
<feature type="transmembrane region" description="Helical" evidence="1">
    <location>
        <begin position="44"/>
        <end position="62"/>
    </location>
</feature>
<feature type="transmembrane region" description="Helical" evidence="1">
    <location>
        <begin position="5"/>
        <end position="24"/>
    </location>
</feature>
<keyword evidence="3" id="KW-1185">Reference proteome</keyword>
<name>A0A1I3NCJ7_9BACL</name>
<evidence type="ECO:0000256" key="1">
    <source>
        <dbReference type="SAM" id="Phobius"/>
    </source>
</evidence>
<dbReference type="AlphaFoldDB" id="A0A1I3NCJ7"/>
<sequence>MERFALSLVIIGAINWLLVGLFQWDLVAAIFGGDVVRSSSPLSRLVYSLIGIAGFYAIKFFFGERVPAKTGSEK</sequence>
<dbReference type="EMBL" id="FORR01000004">
    <property type="protein sequence ID" value="SFJ07004.1"/>
    <property type="molecule type" value="Genomic_DNA"/>
</dbReference>
<dbReference type="PANTHER" id="PTHR37304">
    <property type="entry name" value="MEMBRANE PROTEIN-RELATED"/>
    <property type="match status" value="1"/>
</dbReference>
<keyword evidence="1" id="KW-0812">Transmembrane</keyword>
<proteinExistence type="predicted"/>
<dbReference type="OrthoDB" id="9812136at2"/>
<keyword evidence="1" id="KW-0472">Membrane</keyword>